<feature type="transmembrane region" description="Helical" evidence="1">
    <location>
        <begin position="360"/>
        <end position="386"/>
    </location>
</feature>
<feature type="transmembrane region" description="Helical" evidence="1">
    <location>
        <begin position="423"/>
        <end position="438"/>
    </location>
</feature>
<feature type="transmembrane region" description="Helical" evidence="1">
    <location>
        <begin position="165"/>
        <end position="181"/>
    </location>
</feature>
<name>A0A0W0WVU8_9GAMM</name>
<evidence type="ECO:0000256" key="1">
    <source>
        <dbReference type="SAM" id="Phobius"/>
    </source>
</evidence>
<dbReference type="InterPro" id="IPR054288">
    <property type="entry name" value="DUF7024"/>
</dbReference>
<keyword evidence="3" id="KW-0808">Transferase</keyword>
<dbReference type="GO" id="GO:0016740">
    <property type="term" value="F:transferase activity"/>
    <property type="evidence" value="ECO:0007669"/>
    <property type="project" value="UniProtKB-KW"/>
</dbReference>
<comment type="caution">
    <text evidence="3">The sequence shown here is derived from an EMBL/GenBank/DDBJ whole genome shotgun (WGS) entry which is preliminary data.</text>
</comment>
<dbReference type="RefSeq" id="WP_058504425.1">
    <property type="nucleotide sequence ID" value="NZ_CAAAIF010000014.1"/>
</dbReference>
<feature type="transmembrane region" description="Helical" evidence="1">
    <location>
        <begin position="111"/>
        <end position="134"/>
    </location>
</feature>
<feature type="transmembrane region" description="Helical" evidence="1">
    <location>
        <begin position="21"/>
        <end position="40"/>
    </location>
</feature>
<gene>
    <name evidence="3" type="ORF">Lnau_1412</name>
</gene>
<feature type="transmembrane region" description="Helical" evidence="1">
    <location>
        <begin position="392"/>
        <end position="411"/>
    </location>
</feature>
<reference evidence="3 4" key="1">
    <citation type="submission" date="2015-11" db="EMBL/GenBank/DDBJ databases">
        <title>Genomic analysis of 38 Legionella species identifies large and diverse effector repertoires.</title>
        <authorList>
            <person name="Burstein D."/>
            <person name="Amaro F."/>
            <person name="Zusman T."/>
            <person name="Lifshitz Z."/>
            <person name="Cohen O."/>
            <person name="Gilbert J.A."/>
            <person name="Pupko T."/>
            <person name="Shuman H.A."/>
            <person name="Segal G."/>
        </authorList>
    </citation>
    <scope>NUCLEOTIDE SEQUENCE [LARGE SCALE GENOMIC DNA]</scope>
    <source>
        <strain evidence="3 4">ATCC 49506</strain>
    </source>
</reference>
<evidence type="ECO:0000259" key="2">
    <source>
        <dbReference type="Pfam" id="PF22895"/>
    </source>
</evidence>
<dbReference type="Proteomes" id="UP000054725">
    <property type="component" value="Unassembled WGS sequence"/>
</dbReference>
<sequence length="753" mass="84753">MQSNFSHNLSFWHPMRHDWKWLFIGSVFSVLFASVLLSGWPSGLIPHLDYPYTYSGDTNFTSWLVQRVMDGWLFDNPRSGYPFGSNFLDYPQSDNGSLLALKLFGILTSSYYGALNLYLLLSFPLAFISSFLVLKAFSFRAVYAFCAALLFTFTPFHFWRFFGHIFYTWYFVVPIYFYYGWKIFLAEPSIWPFSSVKKFIFLFATFIFLSAFGVYYAFFGIISFVVSGFASAIKNRSARGLIISIIFSGMLACGVGLNILPNLIYQHKQGANVEVAHREPKQTETYGLKVAPLLFPTSNHRIAKFSKLVTAYSKYFEVTEAVFSESLGIMGSVGLLVLLIALFAATLGKQIDLRLRFFSLLVLAYILIANTGGLSVLFALIISPAIRGWNRISIFISFAALAALFLVLQQNKKIEAFYKNKKLVYYAIPLILLSVGLFDQTPSSYTTITNSAKNRFIEDRDFIKKIEAMLPPGSAIYELPYMGFPEYGSNVNLADYDLLAGCLNSKTLRWSYAGMKGRKGDLFYRYLSKESVDKQLEVIKRLGFAGIYIDRNGFADQGKALIGQLNALLGSPTLVRNDDRVLFYRISPSSHVELDSLSFRQIMEQAGYIITESGPSYRATLAEGIDFTRSGLPFFIKDIKGLSGVESWGRWSDAKLAPAVRLDFAKPLPNQFDLILSTTAYGPNVGHNLKIIAGTETYYITLHDKLSESKLTIDLKGEKVSSIELVPPFPAKFESRKLGFGLAHLKVIDKLGR</sequence>
<keyword evidence="1" id="KW-0812">Transmembrane</keyword>
<protein>
    <submittedName>
        <fullName evidence="3">Phosphoglycerol transferase I</fullName>
    </submittedName>
</protein>
<feature type="domain" description="DUF7024" evidence="2">
    <location>
        <begin position="622"/>
        <end position="748"/>
    </location>
</feature>
<dbReference type="EMBL" id="LNYO01000013">
    <property type="protein sequence ID" value="KTD36428.1"/>
    <property type="molecule type" value="Genomic_DNA"/>
</dbReference>
<keyword evidence="1" id="KW-1133">Transmembrane helix</keyword>
<proteinExistence type="predicted"/>
<dbReference type="OrthoDB" id="9767863at2"/>
<dbReference type="AlphaFoldDB" id="A0A0W0WVU8"/>
<evidence type="ECO:0000313" key="3">
    <source>
        <dbReference type="EMBL" id="KTD36428.1"/>
    </source>
</evidence>
<organism evidence="3 4">
    <name type="scientific">Legionella nautarum</name>
    <dbReference type="NCBI Taxonomy" id="45070"/>
    <lineage>
        <taxon>Bacteria</taxon>
        <taxon>Pseudomonadati</taxon>
        <taxon>Pseudomonadota</taxon>
        <taxon>Gammaproteobacteria</taxon>
        <taxon>Legionellales</taxon>
        <taxon>Legionellaceae</taxon>
        <taxon>Legionella</taxon>
    </lineage>
</organism>
<feature type="transmembrane region" description="Helical" evidence="1">
    <location>
        <begin position="141"/>
        <end position="159"/>
    </location>
</feature>
<keyword evidence="1" id="KW-0472">Membrane</keyword>
<feature type="transmembrane region" description="Helical" evidence="1">
    <location>
        <begin position="240"/>
        <end position="260"/>
    </location>
</feature>
<dbReference type="PATRIC" id="fig|45070.6.peg.1479"/>
<keyword evidence="4" id="KW-1185">Reference proteome</keyword>
<evidence type="ECO:0000313" key="4">
    <source>
        <dbReference type="Proteomes" id="UP000054725"/>
    </source>
</evidence>
<dbReference type="STRING" id="45070.Lnau_1412"/>
<feature type="transmembrane region" description="Helical" evidence="1">
    <location>
        <begin position="327"/>
        <end position="348"/>
    </location>
</feature>
<dbReference type="Pfam" id="PF22895">
    <property type="entry name" value="DUF7024"/>
    <property type="match status" value="1"/>
</dbReference>
<accession>A0A0W0WVU8</accession>